<dbReference type="PANTHER" id="PTHR43238:SF1">
    <property type="entry name" value="GDP-L-FUCOSE SYNTHASE"/>
    <property type="match status" value="1"/>
</dbReference>
<dbReference type="InterPro" id="IPR001509">
    <property type="entry name" value="Epimerase_deHydtase"/>
</dbReference>
<comment type="caution">
    <text evidence="2">The sequence shown here is derived from an EMBL/GenBank/DDBJ whole genome shotgun (WGS) entry which is preliminary data.</text>
</comment>
<reference evidence="2 3" key="1">
    <citation type="submission" date="2019-12" db="EMBL/GenBank/DDBJ databases">
        <title>Genomic-based taxomic classification of the family Erythrobacteraceae.</title>
        <authorList>
            <person name="Xu L."/>
        </authorList>
    </citation>
    <scope>NUCLEOTIDE SEQUENCE [LARGE SCALE GENOMIC DNA]</scope>
    <source>
        <strain evidence="2 3">M0322</strain>
    </source>
</reference>
<accession>A0A844YX58</accession>
<dbReference type="SUPFAM" id="SSF51735">
    <property type="entry name" value="NAD(P)-binding Rossmann-fold domains"/>
    <property type="match status" value="1"/>
</dbReference>
<feature type="domain" description="NAD-dependent epimerase/dehydratase" evidence="1">
    <location>
        <begin position="4"/>
        <end position="239"/>
    </location>
</feature>
<dbReference type="GO" id="GO:0050577">
    <property type="term" value="F:GDP-L-fucose synthase activity"/>
    <property type="evidence" value="ECO:0007669"/>
    <property type="project" value="TreeGrafter"/>
</dbReference>
<gene>
    <name evidence="2" type="ORF">GRI99_08215</name>
</gene>
<dbReference type="Pfam" id="PF01370">
    <property type="entry name" value="Epimerase"/>
    <property type="match status" value="1"/>
</dbReference>
<dbReference type="EMBL" id="WTYV01000002">
    <property type="protein sequence ID" value="MXO71626.1"/>
    <property type="molecule type" value="Genomic_DNA"/>
</dbReference>
<dbReference type="Proteomes" id="UP000466966">
    <property type="component" value="Unassembled WGS sequence"/>
</dbReference>
<dbReference type="RefSeq" id="WP_160771525.1">
    <property type="nucleotide sequence ID" value="NZ_WTYV01000002.1"/>
</dbReference>
<dbReference type="PANTHER" id="PTHR43238">
    <property type="entry name" value="GDP-L-FUCOSE SYNTHASE"/>
    <property type="match status" value="1"/>
</dbReference>
<dbReference type="InterPro" id="IPR036291">
    <property type="entry name" value="NAD(P)-bd_dom_sf"/>
</dbReference>
<dbReference type="Gene3D" id="3.90.25.10">
    <property type="entry name" value="UDP-galactose 4-epimerase, domain 1"/>
    <property type="match status" value="1"/>
</dbReference>
<dbReference type="Gene3D" id="3.40.50.720">
    <property type="entry name" value="NAD(P)-binding Rossmann-like Domain"/>
    <property type="match status" value="1"/>
</dbReference>
<name>A0A844YX58_9SPHN</name>
<dbReference type="AlphaFoldDB" id="A0A844YX58"/>
<sequence length="316" mass="34821">MKNVIVTGATGFVGKTLVREIRRRFPDANVIAAGSATVDLADMHATSAWMQGLKDSGFACDHIIHLAALYKAGDWPVRHPATQLYANMVININLLEGWKSFFPEAKLTAIISYCLYPSTEHPHPESELWGHEPEEYLFAYAFAKKALLVGRKAYLKEYGLKSTCVVLPTVYGPGDSFAENSHVVGALVGKFVRAAREGKPSVEVWGTGDQQREFLHVDDAADGIIAAALGSDEEALNLGIGDAYRIRDIAEWIRDAAGFTGQIEYRVEGRFVGVHKRMLDVTLVRETLGWTAPTPIRDGLQNTVDWYRDQLDAGLA</sequence>
<proteinExistence type="predicted"/>
<evidence type="ECO:0000313" key="3">
    <source>
        <dbReference type="Proteomes" id="UP000466966"/>
    </source>
</evidence>
<keyword evidence="3" id="KW-1185">Reference proteome</keyword>
<evidence type="ECO:0000313" key="2">
    <source>
        <dbReference type="EMBL" id="MXO71626.1"/>
    </source>
</evidence>
<organism evidence="2 3">
    <name type="scientific">Alteraurantiacibacter buctensis</name>
    <dbReference type="NCBI Taxonomy" id="1503981"/>
    <lineage>
        <taxon>Bacteria</taxon>
        <taxon>Pseudomonadati</taxon>
        <taxon>Pseudomonadota</taxon>
        <taxon>Alphaproteobacteria</taxon>
        <taxon>Sphingomonadales</taxon>
        <taxon>Erythrobacteraceae</taxon>
        <taxon>Alteraurantiacibacter</taxon>
    </lineage>
</organism>
<protein>
    <submittedName>
        <fullName evidence="2">NAD-dependent epimerase/dehydratase family protein</fullName>
    </submittedName>
</protein>
<dbReference type="OrthoDB" id="9811425at2"/>
<evidence type="ECO:0000259" key="1">
    <source>
        <dbReference type="Pfam" id="PF01370"/>
    </source>
</evidence>